<proteinExistence type="predicted"/>
<dbReference type="EMBL" id="CP041242">
    <property type="protein sequence ID" value="QDH71690.1"/>
    <property type="molecule type" value="Genomic_DNA"/>
</dbReference>
<evidence type="ECO:0000313" key="2">
    <source>
        <dbReference type="EMBL" id="QDH71690.1"/>
    </source>
</evidence>
<dbReference type="KEGG" id="lyj:FKV23_03635"/>
<protein>
    <submittedName>
        <fullName evidence="2">Uncharacterized protein</fullName>
    </submittedName>
</protein>
<gene>
    <name evidence="2" type="ORF">FKV23_03635</name>
</gene>
<keyword evidence="3" id="KW-1185">Reference proteome</keyword>
<feature type="compositionally biased region" description="Basic and acidic residues" evidence="1">
    <location>
        <begin position="102"/>
        <end position="111"/>
    </location>
</feature>
<reference evidence="2 3" key="1">
    <citation type="submission" date="2019-06" db="EMBL/GenBank/DDBJ databases">
        <title>Lysobacter alkalisoli sp. nov. isolated from saline-alkali soil.</title>
        <authorList>
            <person name="Sun J.-Q."/>
            <person name="Xu L."/>
        </authorList>
    </citation>
    <scope>NUCLEOTIDE SEQUENCE [LARGE SCALE GENOMIC DNA]</scope>
    <source>
        <strain evidence="2 3">SJ-36</strain>
    </source>
</reference>
<sequence>MQTASGTDQFVQIREELGSEKYAEISSDDRRTVLGLLDRMEASVQRTGGVDSMPEQQKVDLFNNQEKVNAILTQAAEDSRMVCRREQTTGSHRKTTVCLTAGERRRIRESTQDQLRTMPRQHVDRGGF</sequence>
<dbReference type="AlphaFoldDB" id="A0A514BWD7"/>
<name>A0A514BWD7_9GAMM</name>
<organism evidence="2 3">
    <name type="scientific">Marilutibacter alkalisoli</name>
    <dbReference type="NCBI Taxonomy" id="2591633"/>
    <lineage>
        <taxon>Bacteria</taxon>
        <taxon>Pseudomonadati</taxon>
        <taxon>Pseudomonadota</taxon>
        <taxon>Gammaproteobacteria</taxon>
        <taxon>Lysobacterales</taxon>
        <taxon>Lysobacteraceae</taxon>
        <taxon>Marilutibacter</taxon>
    </lineage>
</organism>
<evidence type="ECO:0000313" key="3">
    <source>
        <dbReference type="Proteomes" id="UP000317199"/>
    </source>
</evidence>
<dbReference type="Proteomes" id="UP000317199">
    <property type="component" value="Chromosome"/>
</dbReference>
<evidence type="ECO:0000256" key="1">
    <source>
        <dbReference type="SAM" id="MobiDB-lite"/>
    </source>
</evidence>
<dbReference type="OrthoDB" id="7193459at2"/>
<feature type="region of interest" description="Disordered" evidence="1">
    <location>
        <begin position="84"/>
        <end position="128"/>
    </location>
</feature>
<accession>A0A514BWD7</accession>